<evidence type="ECO:0000256" key="1">
    <source>
        <dbReference type="ARBA" id="ARBA00022737"/>
    </source>
</evidence>
<dbReference type="RefSeq" id="WP_104935600.1">
    <property type="nucleotide sequence ID" value="NZ_CP021255.1"/>
</dbReference>
<gene>
    <name evidence="3" type="ORF">CAY53_01255</name>
</gene>
<dbReference type="InterPro" id="IPR056884">
    <property type="entry name" value="NPHP3-like_N"/>
</dbReference>
<sequence length="229" mass="25784">MAYTELTQQNPLRALHMSKDSHMGLIMARAGLGKTAILAQIALDAILRGKRVIHVSVGRSIDKIKARYDEILQLILEEHCVDRPHELIDMVNRHRMIMTFQVATFSRSRLEERLNDLILQDIFRPNVLIVDGLDFANTSRESLADLKDMVESMNLHAWFSAIRHRDDPRVSPRGVPAPCHEVDDLFGMVILLNPQEDSSLELQLISSGGACHGGASLRLDPTTMMVKEN</sequence>
<feature type="domain" description="Nephrocystin 3-like N-terminal" evidence="2">
    <location>
        <begin position="15"/>
        <end position="153"/>
    </location>
</feature>
<organism evidence="3 4">
    <name type="scientific">Desulfobulbus oralis</name>
    <dbReference type="NCBI Taxonomy" id="1986146"/>
    <lineage>
        <taxon>Bacteria</taxon>
        <taxon>Pseudomonadati</taxon>
        <taxon>Thermodesulfobacteriota</taxon>
        <taxon>Desulfobulbia</taxon>
        <taxon>Desulfobulbales</taxon>
        <taxon>Desulfobulbaceae</taxon>
        <taxon>Desulfobulbus</taxon>
    </lineage>
</organism>
<dbReference type="Pfam" id="PF24883">
    <property type="entry name" value="NPHP3_N"/>
    <property type="match status" value="1"/>
</dbReference>
<dbReference type="EMBL" id="CP021255">
    <property type="protein sequence ID" value="AVD70279.1"/>
    <property type="molecule type" value="Genomic_DNA"/>
</dbReference>
<proteinExistence type="predicted"/>
<dbReference type="OrthoDB" id="368791at2"/>
<keyword evidence="4" id="KW-1185">Reference proteome</keyword>
<evidence type="ECO:0000313" key="3">
    <source>
        <dbReference type="EMBL" id="AVD70279.1"/>
    </source>
</evidence>
<dbReference type="Proteomes" id="UP000239867">
    <property type="component" value="Chromosome"/>
</dbReference>
<reference evidence="3 4" key="1">
    <citation type="journal article" date="2018" name="MBio">
        <title>Insights into the evolution of host association through the isolation and characterization of a novel human periodontal pathobiont, Desulfobulbus oralis.</title>
        <authorList>
            <person name="Cross K.L."/>
            <person name="Chirania P."/>
            <person name="Xiong W."/>
            <person name="Beall C.J."/>
            <person name="Elkins J.G."/>
            <person name="Giannone R.J."/>
            <person name="Griffen A.L."/>
            <person name="Guss A.M."/>
            <person name="Hettich R.L."/>
            <person name="Joshi S.S."/>
            <person name="Mokrzan E.M."/>
            <person name="Martin R.K."/>
            <person name="Zhulin I.B."/>
            <person name="Leys E.J."/>
            <person name="Podar M."/>
        </authorList>
    </citation>
    <scope>NUCLEOTIDE SEQUENCE [LARGE SCALE GENOMIC DNA]</scope>
    <source>
        <strain evidence="3 4">ORNL</strain>
    </source>
</reference>
<accession>A0A2L1GKT0</accession>
<dbReference type="Gene3D" id="3.40.50.300">
    <property type="entry name" value="P-loop containing nucleotide triphosphate hydrolases"/>
    <property type="match status" value="1"/>
</dbReference>
<evidence type="ECO:0000313" key="4">
    <source>
        <dbReference type="Proteomes" id="UP000239867"/>
    </source>
</evidence>
<protein>
    <recommendedName>
        <fullName evidence="2">Nephrocystin 3-like N-terminal domain-containing protein</fullName>
    </recommendedName>
</protein>
<name>A0A2L1GKT0_9BACT</name>
<dbReference type="AlphaFoldDB" id="A0A2L1GKT0"/>
<dbReference type="SUPFAM" id="SSF52540">
    <property type="entry name" value="P-loop containing nucleoside triphosphate hydrolases"/>
    <property type="match status" value="1"/>
</dbReference>
<dbReference type="KEGG" id="deo:CAY53_01255"/>
<evidence type="ECO:0000259" key="2">
    <source>
        <dbReference type="Pfam" id="PF24883"/>
    </source>
</evidence>
<dbReference type="InterPro" id="IPR027417">
    <property type="entry name" value="P-loop_NTPase"/>
</dbReference>
<keyword evidence="1" id="KW-0677">Repeat</keyword>